<feature type="domain" description="TonB-dependent receptor-like beta-barrel" evidence="12">
    <location>
        <begin position="190"/>
        <end position="640"/>
    </location>
</feature>
<dbReference type="InterPro" id="IPR037066">
    <property type="entry name" value="Plug_dom_sf"/>
</dbReference>
<evidence type="ECO:0000256" key="1">
    <source>
        <dbReference type="ARBA" id="ARBA00004571"/>
    </source>
</evidence>
<dbReference type="InterPro" id="IPR000531">
    <property type="entry name" value="Beta-barrel_TonB"/>
</dbReference>
<dbReference type="Proteomes" id="UP000290870">
    <property type="component" value="Unassembled WGS sequence"/>
</dbReference>
<dbReference type="OrthoDB" id="9790771at2"/>
<keyword evidence="5 10" id="KW-0812">Transmembrane</keyword>
<proteinExistence type="inferred from homology"/>
<evidence type="ECO:0000256" key="10">
    <source>
        <dbReference type="PROSITE-ProRule" id="PRU01360"/>
    </source>
</evidence>
<keyword evidence="6" id="KW-0732">Signal</keyword>
<comment type="similarity">
    <text evidence="2 10 11">Belongs to the TonB-dependent receptor family.</text>
</comment>
<dbReference type="InterPro" id="IPR010917">
    <property type="entry name" value="TonB_rcpt_CS"/>
</dbReference>
<evidence type="ECO:0000313" key="15">
    <source>
        <dbReference type="Proteomes" id="UP000290870"/>
    </source>
</evidence>
<dbReference type="PROSITE" id="PS52016">
    <property type="entry name" value="TONB_DEPENDENT_REC_3"/>
    <property type="match status" value="1"/>
</dbReference>
<organism evidence="14 15">
    <name type="scientific">Arcobacter cloacae</name>
    <dbReference type="NCBI Taxonomy" id="1054034"/>
    <lineage>
        <taxon>Bacteria</taxon>
        <taxon>Pseudomonadati</taxon>
        <taxon>Campylobacterota</taxon>
        <taxon>Epsilonproteobacteria</taxon>
        <taxon>Campylobacterales</taxon>
        <taxon>Arcobacteraceae</taxon>
        <taxon>Arcobacter</taxon>
    </lineage>
</organism>
<keyword evidence="9 10" id="KW-0998">Cell outer membrane</keyword>
<dbReference type="EMBL" id="PDJZ01000001">
    <property type="protein sequence ID" value="RXJ85747.1"/>
    <property type="molecule type" value="Genomic_DNA"/>
</dbReference>
<keyword evidence="4 10" id="KW-1134">Transmembrane beta strand</keyword>
<comment type="subcellular location">
    <subcellularLocation>
        <location evidence="1 10">Cell outer membrane</location>
        <topology evidence="1 10">Multi-pass membrane protein</topology>
    </subcellularLocation>
</comment>
<dbReference type="RefSeq" id="WP_128985276.1">
    <property type="nucleotide sequence ID" value="NZ_PDJZ01000001.1"/>
</dbReference>
<dbReference type="GO" id="GO:0044718">
    <property type="term" value="P:siderophore transmembrane transport"/>
    <property type="evidence" value="ECO:0007669"/>
    <property type="project" value="TreeGrafter"/>
</dbReference>
<feature type="domain" description="TonB-dependent receptor plug" evidence="13">
    <location>
        <begin position="42"/>
        <end position="135"/>
    </location>
</feature>
<evidence type="ECO:0000259" key="12">
    <source>
        <dbReference type="Pfam" id="PF00593"/>
    </source>
</evidence>
<dbReference type="AlphaFoldDB" id="A0A4Q0ZGS6"/>
<dbReference type="Gene3D" id="2.40.170.20">
    <property type="entry name" value="TonB-dependent receptor, beta-barrel domain"/>
    <property type="match status" value="1"/>
</dbReference>
<sequence>MKHKKFIKIIPLFLPALLLGEVTILDSIKIEEKTEKKTNSIEIDLEKIEQTQANSLFDLFKKDSSTQVGGAAINTQRIYLRGVESSNLNISLDGAKQGKNIFQHRGNELGVNPDLLKIVDVKTSPDASKGGALGGSIQMSTKDAQDFAKNDKTKGVILKTGYNTNSNTKLGTATAYQVIDKNFGIYTNISGVNNDNYKDGKNNEVYGTAYKDRDYLLKFSMLDVKEQDLKITINQNENSGDFQWGRLGSDTGIHDPNGSNPLEKIISTTTNYTIQHNYNPSNLINLDSDLNLTKVEVDRKTNKKKYENENIGLKVQNHFDFDISNTKNRVSIGTELQNEDTKGSFDPNALDVAITKYAPTSSQNKALFIQNQTTINDLNIYYGLRFDDYEFETGLGKAKDNTFSPNIGFDYALTPNSLVYANYGKSSRMTGIIPFTWLTNIKKDTTYSKDLVAEKSARYEVGYKYTKQNTFVNDDYIGFDINIFKTNIKDLIVSKDVRCVAGVCGSGEGGRTLQDIYNSSNEFESKGFEIKTIYNYEIFTTSLSYTKIDASDITDNSTGYVGVNEQSSIRRIGAYDSKKFVWNTGIELTNSLFVDYSLNAIKGIDNEFLKRAGYVTHDLSMKYKPAISSSWTYFAAVNNLTDKYYGSHSTIAATNNADSYRREMGRDFRISVKYEF</sequence>
<dbReference type="SUPFAM" id="SSF56935">
    <property type="entry name" value="Porins"/>
    <property type="match status" value="1"/>
</dbReference>
<gene>
    <name evidence="14" type="ORF">CRU90_00355</name>
</gene>
<keyword evidence="3 10" id="KW-0813">Transport</keyword>
<dbReference type="InterPro" id="IPR012910">
    <property type="entry name" value="Plug_dom"/>
</dbReference>
<protein>
    <submittedName>
        <fullName evidence="14">TonB-dependent receptor</fullName>
    </submittedName>
</protein>
<evidence type="ECO:0000256" key="4">
    <source>
        <dbReference type="ARBA" id="ARBA00022452"/>
    </source>
</evidence>
<evidence type="ECO:0000256" key="11">
    <source>
        <dbReference type="RuleBase" id="RU003357"/>
    </source>
</evidence>
<dbReference type="InterPro" id="IPR039426">
    <property type="entry name" value="TonB-dep_rcpt-like"/>
</dbReference>
<evidence type="ECO:0000256" key="6">
    <source>
        <dbReference type="ARBA" id="ARBA00022729"/>
    </source>
</evidence>
<evidence type="ECO:0000256" key="7">
    <source>
        <dbReference type="ARBA" id="ARBA00023077"/>
    </source>
</evidence>
<dbReference type="Pfam" id="PF00593">
    <property type="entry name" value="TonB_dep_Rec_b-barrel"/>
    <property type="match status" value="1"/>
</dbReference>
<dbReference type="Pfam" id="PF07715">
    <property type="entry name" value="Plug"/>
    <property type="match status" value="1"/>
</dbReference>
<dbReference type="GO" id="GO:0015344">
    <property type="term" value="F:siderophore uptake transmembrane transporter activity"/>
    <property type="evidence" value="ECO:0007669"/>
    <property type="project" value="TreeGrafter"/>
</dbReference>
<evidence type="ECO:0000256" key="9">
    <source>
        <dbReference type="ARBA" id="ARBA00023237"/>
    </source>
</evidence>
<evidence type="ECO:0000259" key="13">
    <source>
        <dbReference type="Pfam" id="PF07715"/>
    </source>
</evidence>
<keyword evidence="8 10" id="KW-0472">Membrane</keyword>
<evidence type="ECO:0000256" key="8">
    <source>
        <dbReference type="ARBA" id="ARBA00023136"/>
    </source>
</evidence>
<keyword evidence="14" id="KW-0675">Receptor</keyword>
<comment type="caution">
    <text evidence="14">The sequence shown here is derived from an EMBL/GenBank/DDBJ whole genome shotgun (WGS) entry which is preliminary data.</text>
</comment>
<name>A0A4Q0ZGS6_9BACT</name>
<evidence type="ECO:0000313" key="14">
    <source>
        <dbReference type="EMBL" id="RXJ85747.1"/>
    </source>
</evidence>
<dbReference type="PANTHER" id="PTHR30069:SF41">
    <property type="entry name" value="HEME_HEMOPEXIN UTILIZATION PROTEIN C"/>
    <property type="match status" value="1"/>
</dbReference>
<dbReference type="GO" id="GO:0009279">
    <property type="term" value="C:cell outer membrane"/>
    <property type="evidence" value="ECO:0007669"/>
    <property type="project" value="UniProtKB-SubCell"/>
</dbReference>
<reference evidence="14 15" key="1">
    <citation type="submission" date="2017-10" db="EMBL/GenBank/DDBJ databases">
        <title>Genomics of the genus Arcobacter.</title>
        <authorList>
            <person name="Perez-Cataluna A."/>
            <person name="Figueras M.J."/>
        </authorList>
    </citation>
    <scope>NUCLEOTIDE SEQUENCE [LARGE SCALE GENOMIC DNA]</scope>
    <source>
        <strain evidence="14 15">F26</strain>
    </source>
</reference>
<dbReference type="InterPro" id="IPR036942">
    <property type="entry name" value="Beta-barrel_TonB_sf"/>
</dbReference>
<dbReference type="Gene3D" id="2.170.130.10">
    <property type="entry name" value="TonB-dependent receptor, plug domain"/>
    <property type="match status" value="1"/>
</dbReference>
<accession>A0A4Q0ZGS6</accession>
<keyword evidence="7 11" id="KW-0798">TonB box</keyword>
<evidence type="ECO:0000256" key="5">
    <source>
        <dbReference type="ARBA" id="ARBA00022692"/>
    </source>
</evidence>
<evidence type="ECO:0000256" key="3">
    <source>
        <dbReference type="ARBA" id="ARBA00022448"/>
    </source>
</evidence>
<dbReference type="PANTHER" id="PTHR30069">
    <property type="entry name" value="TONB-DEPENDENT OUTER MEMBRANE RECEPTOR"/>
    <property type="match status" value="1"/>
</dbReference>
<evidence type="ECO:0000256" key="2">
    <source>
        <dbReference type="ARBA" id="ARBA00009810"/>
    </source>
</evidence>
<dbReference type="PROSITE" id="PS01156">
    <property type="entry name" value="TONB_DEPENDENT_REC_2"/>
    <property type="match status" value="1"/>
</dbReference>